<feature type="region of interest" description="Disordered" evidence="1">
    <location>
        <begin position="21"/>
        <end position="42"/>
    </location>
</feature>
<dbReference type="RefSeq" id="XP_038984658.1">
    <property type="nucleotide sequence ID" value="XM_039128730.1"/>
</dbReference>
<name>A0A8B9AKU6_PHODC</name>
<dbReference type="PANTHER" id="PTHR15725">
    <property type="entry name" value="ZN-FINGER, C-X8-C-X5-C-X3-H TYPE-CONTAINING"/>
    <property type="match status" value="1"/>
</dbReference>
<evidence type="ECO:0000256" key="1">
    <source>
        <dbReference type="SAM" id="MobiDB-lite"/>
    </source>
</evidence>
<feature type="compositionally biased region" description="Polar residues" evidence="1">
    <location>
        <begin position="261"/>
        <end position="271"/>
    </location>
</feature>
<evidence type="ECO:0000313" key="3">
    <source>
        <dbReference type="RefSeq" id="XP_038984658.1"/>
    </source>
</evidence>
<dbReference type="AlphaFoldDB" id="A0A8B9AKU6"/>
<feature type="compositionally biased region" description="Low complexity" evidence="1">
    <location>
        <begin position="24"/>
        <end position="39"/>
    </location>
</feature>
<protein>
    <submittedName>
        <fullName evidence="3">Zinc finger CCCH domain-containing protein 32-like</fullName>
    </submittedName>
</protein>
<accession>A0A8B9AKU6</accession>
<feature type="compositionally biased region" description="Basic residues" evidence="1">
    <location>
        <begin position="288"/>
        <end position="307"/>
    </location>
</feature>
<dbReference type="GeneID" id="120111526"/>
<feature type="region of interest" description="Disordered" evidence="1">
    <location>
        <begin position="345"/>
        <end position="376"/>
    </location>
</feature>
<dbReference type="GO" id="GO:0003729">
    <property type="term" value="F:mRNA binding"/>
    <property type="evidence" value="ECO:0007669"/>
    <property type="project" value="TreeGrafter"/>
</dbReference>
<dbReference type="Proteomes" id="UP000228380">
    <property type="component" value="Chromosome 8"/>
</dbReference>
<organism evidence="2 3">
    <name type="scientific">Phoenix dactylifera</name>
    <name type="common">Date palm</name>
    <dbReference type="NCBI Taxonomy" id="42345"/>
    <lineage>
        <taxon>Eukaryota</taxon>
        <taxon>Viridiplantae</taxon>
        <taxon>Streptophyta</taxon>
        <taxon>Embryophyta</taxon>
        <taxon>Tracheophyta</taxon>
        <taxon>Spermatophyta</taxon>
        <taxon>Magnoliopsida</taxon>
        <taxon>Liliopsida</taxon>
        <taxon>Arecaceae</taxon>
        <taxon>Coryphoideae</taxon>
        <taxon>Phoeniceae</taxon>
        <taxon>Phoenix</taxon>
    </lineage>
</organism>
<reference evidence="2" key="1">
    <citation type="journal article" date="2019" name="Nat. Commun.">
        <title>Genome-wide association mapping of date palm fruit traits.</title>
        <authorList>
            <person name="Hazzouri K.M."/>
            <person name="Gros-Balthazard M."/>
            <person name="Flowers J.M."/>
            <person name="Copetti D."/>
            <person name="Lemansour A."/>
            <person name="Lebrun M."/>
            <person name="Masmoudi K."/>
            <person name="Ferrand S."/>
            <person name="Dhar M.I."/>
            <person name="Fresquez Z.A."/>
            <person name="Rosas U."/>
            <person name="Zhang J."/>
            <person name="Talag J."/>
            <person name="Lee S."/>
            <person name="Kudrna D."/>
            <person name="Powell R.F."/>
            <person name="Leitch I.J."/>
            <person name="Krueger R.R."/>
            <person name="Wing R.A."/>
            <person name="Amiri K.M.A."/>
            <person name="Purugganan M.D."/>
        </authorList>
    </citation>
    <scope>NUCLEOTIDE SEQUENCE [LARGE SCALE GENOMIC DNA]</scope>
    <source>
        <strain evidence="2">cv. Khalas</strain>
    </source>
</reference>
<dbReference type="OrthoDB" id="5395350at2759"/>
<reference evidence="3" key="2">
    <citation type="submission" date="2025-08" db="UniProtKB">
        <authorList>
            <consortium name="RefSeq"/>
        </authorList>
    </citation>
    <scope>IDENTIFICATION</scope>
    <source>
        <tissue evidence="3">Young leaves</tissue>
    </source>
</reference>
<dbReference type="KEGG" id="pda:120111526"/>
<feature type="region of interest" description="Disordered" evidence="1">
    <location>
        <begin position="261"/>
        <end position="329"/>
    </location>
</feature>
<gene>
    <name evidence="3" type="primary">LOC120111526</name>
</gene>
<dbReference type="PANTHER" id="PTHR15725:SF0">
    <property type="entry name" value="ZINC FINGER CCCH DOMAIN-CONTAINING PROTEIN 32-LIKE"/>
    <property type="match status" value="1"/>
</dbReference>
<proteinExistence type="predicted"/>
<keyword evidence="2" id="KW-1185">Reference proteome</keyword>
<evidence type="ECO:0000313" key="2">
    <source>
        <dbReference type="Proteomes" id="UP000228380"/>
    </source>
</evidence>
<sequence>MPANLSEDTPELIKQCLSKEAFQQPPLEEQSPSVESSVPESKKPAIKLLDNQLHSVDYVNLGAHLCRDQSSEELVKECAEQDKWWESSPGFDVLVDDESEQLAYEDNADYLLAQEKEANILHGHLLQHDFESSTGYDPRDYPDVEHTYANGIYDSYDYLDRYNPEYFERTPDYSRKRILEPMFHQRRKLPHREHGVAASDGLDLRDHLRKRRRMDVYQSLSESWNLHSNRRRDHNRKRLGWHEMGWYPGRLASEVGKNMTISSQSKTVSTSNDHRRHGRLGEYPWSNRHSRSRRKEREARRRKHRKPLPTLYCEISQGSASKKEKSQPVMAANFSGPKTLAEIKEAKSRAKANGDGSESCMPQHSRRPNSEDFEGPKPLNELLKDKRRPLSIGGNINCPINPTAKQQPEHMVYQVERGVSNGCFNDTCCRIATEKQDRSYDSSSFDVDEEDDDLCEKIARLLAQ</sequence>